<dbReference type="AlphaFoldDB" id="A0A4D6MIU4"/>
<gene>
    <name evidence="1" type="ORF">DEO72_LG7g2609</name>
</gene>
<keyword evidence="2" id="KW-1185">Reference proteome</keyword>
<proteinExistence type="predicted"/>
<protein>
    <submittedName>
        <fullName evidence="1">Uncharacterized protein</fullName>
    </submittedName>
</protein>
<dbReference type="EMBL" id="CP039351">
    <property type="protein sequence ID" value="QCE01313.1"/>
    <property type="molecule type" value="Genomic_DNA"/>
</dbReference>
<accession>A0A4D6MIU4</accession>
<organism evidence="1 2">
    <name type="scientific">Vigna unguiculata</name>
    <name type="common">Cowpea</name>
    <dbReference type="NCBI Taxonomy" id="3917"/>
    <lineage>
        <taxon>Eukaryota</taxon>
        <taxon>Viridiplantae</taxon>
        <taxon>Streptophyta</taxon>
        <taxon>Embryophyta</taxon>
        <taxon>Tracheophyta</taxon>
        <taxon>Spermatophyta</taxon>
        <taxon>Magnoliopsida</taxon>
        <taxon>eudicotyledons</taxon>
        <taxon>Gunneridae</taxon>
        <taxon>Pentapetalae</taxon>
        <taxon>rosids</taxon>
        <taxon>fabids</taxon>
        <taxon>Fabales</taxon>
        <taxon>Fabaceae</taxon>
        <taxon>Papilionoideae</taxon>
        <taxon>50 kb inversion clade</taxon>
        <taxon>NPAAA clade</taxon>
        <taxon>indigoferoid/millettioid clade</taxon>
        <taxon>Phaseoleae</taxon>
        <taxon>Vigna</taxon>
    </lineage>
</organism>
<dbReference type="Proteomes" id="UP000501690">
    <property type="component" value="Linkage Group LG7"/>
</dbReference>
<reference evidence="1 2" key="1">
    <citation type="submission" date="2019-04" db="EMBL/GenBank/DDBJ databases">
        <title>An improved genome assembly and genetic linkage map for asparagus bean, Vigna unguiculata ssp. sesquipedialis.</title>
        <authorList>
            <person name="Xia Q."/>
            <person name="Zhang R."/>
            <person name="Dong Y."/>
        </authorList>
    </citation>
    <scope>NUCLEOTIDE SEQUENCE [LARGE SCALE GENOMIC DNA]</scope>
    <source>
        <tissue evidence="1">Leaf</tissue>
    </source>
</reference>
<evidence type="ECO:0000313" key="2">
    <source>
        <dbReference type="Proteomes" id="UP000501690"/>
    </source>
</evidence>
<evidence type="ECO:0000313" key="1">
    <source>
        <dbReference type="EMBL" id="QCE01313.1"/>
    </source>
</evidence>
<name>A0A4D6MIU4_VIGUN</name>
<sequence>MNENLESEKRGGRGVWWFHRMKEDAFVEKVKRVKATQQQRRSFIFSFNGRDRAEPQ</sequence>